<name>A0A1M6KCI4_9BACE</name>
<reference evidence="2" key="1">
    <citation type="submission" date="2016-11" db="EMBL/GenBank/DDBJ databases">
        <authorList>
            <person name="Varghese N."/>
            <person name="Submissions S."/>
        </authorList>
    </citation>
    <scope>NUCLEOTIDE SEQUENCE [LARGE SCALE GENOMIC DNA]</scope>
    <source>
        <strain evidence="2">DSM 26884</strain>
    </source>
</reference>
<proteinExistence type="predicted"/>
<dbReference type="AlphaFoldDB" id="A0A1M6KCI4"/>
<keyword evidence="2" id="KW-1185">Reference proteome</keyword>
<dbReference type="InterPro" id="IPR036388">
    <property type="entry name" value="WH-like_DNA-bd_sf"/>
</dbReference>
<protein>
    <submittedName>
        <fullName evidence="1">Uncharacterized protein</fullName>
    </submittedName>
</protein>
<evidence type="ECO:0000313" key="2">
    <source>
        <dbReference type="Proteomes" id="UP000184192"/>
    </source>
</evidence>
<dbReference type="Proteomes" id="UP000184192">
    <property type="component" value="Unassembled WGS sequence"/>
</dbReference>
<accession>A0A1M6KCI4</accession>
<evidence type="ECO:0000313" key="1">
    <source>
        <dbReference type="EMBL" id="SHJ56638.1"/>
    </source>
</evidence>
<dbReference type="Gene3D" id="1.10.10.10">
    <property type="entry name" value="Winged helix-like DNA-binding domain superfamily/Winged helix DNA-binding domain"/>
    <property type="match status" value="1"/>
</dbReference>
<dbReference type="EMBL" id="FQZN01000036">
    <property type="protein sequence ID" value="SHJ56638.1"/>
    <property type="molecule type" value="Genomic_DNA"/>
</dbReference>
<sequence>MIGMLCGMARTTANGHLKRLLEEGKLVNVGRRTQPIYHPMPGSYGVSRDAKVKRENSFSRNADEQEDSVETERTERSYLCRLDKTVFLEPVILRAVKQQVQK</sequence>
<gene>
    <name evidence="1" type="ORF">SAMN05444350_13621</name>
</gene>
<organism evidence="1 2">
    <name type="scientific">Bacteroides stercorirosoris</name>
    <dbReference type="NCBI Taxonomy" id="871324"/>
    <lineage>
        <taxon>Bacteria</taxon>
        <taxon>Pseudomonadati</taxon>
        <taxon>Bacteroidota</taxon>
        <taxon>Bacteroidia</taxon>
        <taxon>Bacteroidales</taxon>
        <taxon>Bacteroidaceae</taxon>
        <taxon>Bacteroides</taxon>
    </lineage>
</organism>